<organism evidence="1">
    <name type="scientific">marine sediment metagenome</name>
    <dbReference type="NCBI Taxonomy" id="412755"/>
    <lineage>
        <taxon>unclassified sequences</taxon>
        <taxon>metagenomes</taxon>
        <taxon>ecological metagenomes</taxon>
    </lineage>
</organism>
<comment type="caution">
    <text evidence="1">The sequence shown here is derived from an EMBL/GenBank/DDBJ whole genome shotgun (WGS) entry which is preliminary data.</text>
</comment>
<proteinExistence type="predicted"/>
<name>A0A0F9Q4A4_9ZZZZ</name>
<dbReference type="Gene3D" id="2.70.70.10">
    <property type="entry name" value="Glucose Permease (Domain IIA)"/>
    <property type="match status" value="1"/>
</dbReference>
<gene>
    <name evidence="1" type="ORF">LCGC14_1060010</name>
</gene>
<dbReference type="EMBL" id="LAZR01004491">
    <property type="protein sequence ID" value="KKN08126.1"/>
    <property type="molecule type" value="Genomic_DNA"/>
</dbReference>
<protein>
    <recommendedName>
        <fullName evidence="2">Peptidase M23 domain-containing protein</fullName>
    </recommendedName>
</protein>
<dbReference type="AlphaFoldDB" id="A0A0F9Q4A4"/>
<evidence type="ECO:0008006" key="2">
    <source>
        <dbReference type="Google" id="ProtNLM"/>
    </source>
</evidence>
<sequence length="113" mass="12687">MINPTGGNVRRDARGLGYFGASREKTENGKIKRYRHRGQDYVCIPGQDVYIPFTAIPIRKKSPCEGYHGILFRGRGIIGTLFYVKIDDSIINVELKEGSIIGIAEDISQKWKG</sequence>
<dbReference type="InterPro" id="IPR011055">
    <property type="entry name" value="Dup_hybrid_motif"/>
</dbReference>
<feature type="non-terminal residue" evidence="1">
    <location>
        <position position="113"/>
    </location>
</feature>
<evidence type="ECO:0000313" key="1">
    <source>
        <dbReference type="EMBL" id="KKN08126.1"/>
    </source>
</evidence>
<reference evidence="1" key="1">
    <citation type="journal article" date="2015" name="Nature">
        <title>Complex archaea that bridge the gap between prokaryotes and eukaryotes.</title>
        <authorList>
            <person name="Spang A."/>
            <person name="Saw J.H."/>
            <person name="Jorgensen S.L."/>
            <person name="Zaremba-Niedzwiedzka K."/>
            <person name="Martijn J."/>
            <person name="Lind A.E."/>
            <person name="van Eijk R."/>
            <person name="Schleper C."/>
            <person name="Guy L."/>
            <person name="Ettema T.J."/>
        </authorList>
    </citation>
    <scope>NUCLEOTIDE SEQUENCE</scope>
</reference>
<accession>A0A0F9Q4A4</accession>